<dbReference type="AlphaFoldDB" id="A0AAV2I6I6"/>
<feature type="compositionally biased region" description="Polar residues" evidence="2">
    <location>
        <begin position="92"/>
        <end position="110"/>
    </location>
</feature>
<accession>A0AAV2I6I6</accession>
<feature type="non-terminal residue" evidence="3">
    <location>
        <position position="256"/>
    </location>
</feature>
<name>A0AAV2I6I6_LYMST</name>
<comment type="caution">
    <text evidence="3">The sequence shown here is derived from an EMBL/GenBank/DDBJ whole genome shotgun (WGS) entry which is preliminary data.</text>
</comment>
<dbReference type="Proteomes" id="UP001497497">
    <property type="component" value="Unassembled WGS sequence"/>
</dbReference>
<evidence type="ECO:0000256" key="1">
    <source>
        <dbReference type="SAM" id="Coils"/>
    </source>
</evidence>
<evidence type="ECO:0000313" key="4">
    <source>
        <dbReference type="Proteomes" id="UP001497497"/>
    </source>
</evidence>
<reference evidence="3 4" key="1">
    <citation type="submission" date="2024-04" db="EMBL/GenBank/DDBJ databases">
        <authorList>
            <consortium name="Genoscope - CEA"/>
            <person name="William W."/>
        </authorList>
    </citation>
    <scope>NUCLEOTIDE SEQUENCE [LARGE SCALE GENOMIC DNA]</scope>
</reference>
<keyword evidence="1" id="KW-0175">Coiled coil</keyword>
<protein>
    <submittedName>
        <fullName evidence="3">Uncharacterized protein</fullName>
    </submittedName>
</protein>
<keyword evidence="4" id="KW-1185">Reference proteome</keyword>
<evidence type="ECO:0000256" key="2">
    <source>
        <dbReference type="SAM" id="MobiDB-lite"/>
    </source>
</evidence>
<feature type="compositionally biased region" description="Polar residues" evidence="2">
    <location>
        <begin position="118"/>
        <end position="134"/>
    </location>
</feature>
<feature type="coiled-coil region" evidence="1">
    <location>
        <begin position="144"/>
        <end position="175"/>
    </location>
</feature>
<evidence type="ECO:0000313" key="3">
    <source>
        <dbReference type="EMBL" id="CAL1542332.1"/>
    </source>
</evidence>
<sequence length="256" mass="28993">MASKTQHVQKFINFINQQFEILKAQRESILENVDESIKKVHSEVDAWVSAGLVNQTTCVRLNNRIQQVIALFMAKSIELSDLEINENESDHNQTSSAHGNDSTFPKTSYTRGKVQERTILSNEETGQTSSNDTPYITPTKFAILEEAVFSLKRTTEQIQEKQENFDKKLEVLTNENSKSDENIQGRLTVLEKKSQCITSNGDILFKNITNVDDKLNRLEDKNKSVNISMNELNKQISSARTCSNDALMSIQDLSKS</sequence>
<feature type="region of interest" description="Disordered" evidence="2">
    <location>
        <begin position="87"/>
        <end position="134"/>
    </location>
</feature>
<organism evidence="3 4">
    <name type="scientific">Lymnaea stagnalis</name>
    <name type="common">Great pond snail</name>
    <name type="synonym">Helix stagnalis</name>
    <dbReference type="NCBI Taxonomy" id="6523"/>
    <lineage>
        <taxon>Eukaryota</taxon>
        <taxon>Metazoa</taxon>
        <taxon>Spiralia</taxon>
        <taxon>Lophotrochozoa</taxon>
        <taxon>Mollusca</taxon>
        <taxon>Gastropoda</taxon>
        <taxon>Heterobranchia</taxon>
        <taxon>Euthyneura</taxon>
        <taxon>Panpulmonata</taxon>
        <taxon>Hygrophila</taxon>
        <taxon>Lymnaeoidea</taxon>
        <taxon>Lymnaeidae</taxon>
        <taxon>Lymnaea</taxon>
    </lineage>
</organism>
<proteinExistence type="predicted"/>
<gene>
    <name evidence="3" type="ORF">GSLYS_00015926001</name>
</gene>
<dbReference type="EMBL" id="CAXITT010000481">
    <property type="protein sequence ID" value="CAL1542332.1"/>
    <property type="molecule type" value="Genomic_DNA"/>
</dbReference>